<dbReference type="AlphaFoldDB" id="A0A517Y2M5"/>
<gene>
    <name evidence="3" type="ORF">ETAA1_59590</name>
</gene>
<reference evidence="3 4" key="1">
    <citation type="submission" date="2019-02" db="EMBL/GenBank/DDBJ databases">
        <title>Deep-cultivation of Planctomycetes and their phenomic and genomic characterization uncovers novel biology.</title>
        <authorList>
            <person name="Wiegand S."/>
            <person name="Jogler M."/>
            <person name="Boedeker C."/>
            <person name="Pinto D."/>
            <person name="Vollmers J."/>
            <person name="Rivas-Marin E."/>
            <person name="Kohn T."/>
            <person name="Peeters S.H."/>
            <person name="Heuer A."/>
            <person name="Rast P."/>
            <person name="Oberbeckmann S."/>
            <person name="Bunk B."/>
            <person name="Jeske O."/>
            <person name="Meyerdierks A."/>
            <person name="Storesund J.E."/>
            <person name="Kallscheuer N."/>
            <person name="Luecker S."/>
            <person name="Lage O.M."/>
            <person name="Pohl T."/>
            <person name="Merkel B.J."/>
            <person name="Hornburger P."/>
            <person name="Mueller R.-W."/>
            <person name="Bruemmer F."/>
            <person name="Labrenz M."/>
            <person name="Spormann A.M."/>
            <person name="Op den Camp H."/>
            <person name="Overmann J."/>
            <person name="Amann R."/>
            <person name="Jetten M.S.M."/>
            <person name="Mascher T."/>
            <person name="Medema M.H."/>
            <person name="Devos D.P."/>
            <person name="Kaster A.-K."/>
            <person name="Ovreas L."/>
            <person name="Rohde M."/>
            <person name="Galperin M.Y."/>
            <person name="Jogler C."/>
        </authorList>
    </citation>
    <scope>NUCLEOTIDE SEQUENCE [LARGE SCALE GENOMIC DNA]</scope>
    <source>
        <strain evidence="3 4">ETA_A1</strain>
    </source>
</reference>
<feature type="domain" description="Neutral/alkaline non-lysosomal ceramidase N-terminal" evidence="2">
    <location>
        <begin position="31"/>
        <end position="246"/>
    </location>
</feature>
<dbReference type="OrthoDB" id="264270at2"/>
<dbReference type="Pfam" id="PF04734">
    <property type="entry name" value="Ceramidase_alk"/>
    <property type="match status" value="1"/>
</dbReference>
<evidence type="ECO:0000259" key="2">
    <source>
        <dbReference type="Pfam" id="PF04734"/>
    </source>
</evidence>
<dbReference type="RefSeq" id="WP_145244151.1">
    <property type="nucleotide sequence ID" value="NZ_CP036273.1"/>
</dbReference>
<protein>
    <submittedName>
        <fullName evidence="3">Neutral/alkaline non-lysosomal ceramidase</fullName>
    </submittedName>
</protein>
<proteinExistence type="predicted"/>
<dbReference type="KEGG" id="uli:ETAA1_59590"/>
<evidence type="ECO:0000256" key="1">
    <source>
        <dbReference type="SAM" id="SignalP"/>
    </source>
</evidence>
<feature type="signal peptide" evidence="1">
    <location>
        <begin position="1"/>
        <end position="17"/>
    </location>
</feature>
<accession>A0A517Y2M5</accession>
<keyword evidence="4" id="KW-1185">Reference proteome</keyword>
<sequence precursor="true">MTRALLALLVLAAPASAQDGWHAGFAAQRITPAEPMWMSGYASRTAPADGTETDLFAKAAVLRAPDGKTFCLVTLDLVGIDRDTSRQVVTAITDKHRLPREAVALAVSHTHCGPVVGKNLRSMYFLDDHHARLVDAYTDALPGKVLKAVDGAVAALGPVTLSAGVGSATFAVNRRENKEADVPALREAGKLKGPTDHDVPVLAARDAQGKLKGVVFGYACHATVLSAQKWCADYPGFAQLELEKAHPGAVALFWAGCGADQNPLPRRTVELARGYGKQLADAVDAVLAKPMPAVGAGAAAAYREVPLPLHEIPSREALLKQAENPNKYEAARARHLLKQLDTPRGIPADYPYPVQTWKLGRVTWVLLGGEVVVDYSLRLKRELGAGLWVAGYANDVMAYVPSARVLREGGYEGATSMVYYGLPSVWGPEVEERVVAEVRRQVGAK</sequence>
<evidence type="ECO:0000313" key="3">
    <source>
        <dbReference type="EMBL" id="QDU23948.1"/>
    </source>
</evidence>
<keyword evidence="1" id="KW-0732">Signal</keyword>
<organism evidence="3 4">
    <name type="scientific">Urbifossiella limnaea</name>
    <dbReference type="NCBI Taxonomy" id="2528023"/>
    <lineage>
        <taxon>Bacteria</taxon>
        <taxon>Pseudomonadati</taxon>
        <taxon>Planctomycetota</taxon>
        <taxon>Planctomycetia</taxon>
        <taxon>Gemmatales</taxon>
        <taxon>Gemmataceae</taxon>
        <taxon>Urbifossiella</taxon>
    </lineage>
</organism>
<name>A0A517Y2M5_9BACT</name>
<feature type="chain" id="PRO_5022171762" evidence="1">
    <location>
        <begin position="18"/>
        <end position="445"/>
    </location>
</feature>
<evidence type="ECO:0000313" key="4">
    <source>
        <dbReference type="Proteomes" id="UP000319576"/>
    </source>
</evidence>
<dbReference type="InterPro" id="IPR031329">
    <property type="entry name" value="NEUT/ALK_ceramidase_N"/>
</dbReference>
<dbReference type="Proteomes" id="UP000319576">
    <property type="component" value="Chromosome"/>
</dbReference>
<dbReference type="EMBL" id="CP036273">
    <property type="protein sequence ID" value="QDU23948.1"/>
    <property type="molecule type" value="Genomic_DNA"/>
</dbReference>